<evidence type="ECO:0000313" key="2">
    <source>
        <dbReference type="Proteomes" id="UP000032946"/>
    </source>
</evidence>
<reference evidence="1 2" key="1">
    <citation type="submission" date="2014-02" db="EMBL/GenBank/DDBJ databases">
        <authorList>
            <person name="Genoscope - CEA"/>
        </authorList>
    </citation>
    <scope>NUCLEOTIDE SEQUENCE [LARGE SCALE GENOMIC DNA]</scope>
    <source>
        <strain evidence="1 2">PCC 8005</strain>
    </source>
</reference>
<evidence type="ECO:0000313" key="1">
    <source>
        <dbReference type="EMBL" id="CDM93682.1"/>
    </source>
</evidence>
<protein>
    <submittedName>
        <fullName evidence="1">Uncharacterized protein</fullName>
    </submittedName>
</protein>
<name>A0A9P1KCV7_9CYAN</name>
<dbReference type="AlphaFoldDB" id="A0A9P1KCV7"/>
<dbReference type="Proteomes" id="UP000032946">
    <property type="component" value="Chromosome"/>
</dbReference>
<proteinExistence type="predicted"/>
<gene>
    <name evidence="1" type="ORF">ARTHRO_11355</name>
</gene>
<dbReference type="EMBL" id="FO818640">
    <property type="protein sequence ID" value="CDM93682.1"/>
    <property type="molecule type" value="Genomic_DNA"/>
</dbReference>
<keyword evidence="2" id="KW-1185">Reference proteome</keyword>
<organism evidence="1 2">
    <name type="scientific">Limnospira indica PCC 8005</name>
    <dbReference type="NCBI Taxonomy" id="376219"/>
    <lineage>
        <taxon>Bacteria</taxon>
        <taxon>Bacillati</taxon>
        <taxon>Cyanobacteriota</taxon>
        <taxon>Cyanophyceae</taxon>
        <taxon>Oscillatoriophycideae</taxon>
        <taxon>Oscillatoriales</taxon>
        <taxon>Sirenicapillariaceae</taxon>
        <taxon>Limnospira</taxon>
    </lineage>
</organism>
<accession>A0A9P1KCV7</accession>
<sequence length="59" mass="7125">MRVDTGTPWVRFILGYQNPYYFVNLLRAIFNKNLLILNVVRNIKIIWVEVLAKLNYLRQ</sequence>